<accession>A0A9J6FUB7</accession>
<dbReference type="AlphaFoldDB" id="A0A9J6FUB7"/>
<dbReference type="OrthoDB" id="4788989at2759"/>
<dbReference type="SUPFAM" id="SSF57850">
    <property type="entry name" value="RING/U-box"/>
    <property type="match status" value="1"/>
</dbReference>
<name>A0A9J6FUB7_HAELO</name>
<gene>
    <name evidence="1" type="ORF">HPB48_015261</name>
</gene>
<protein>
    <recommendedName>
        <fullName evidence="3">RING-type domain-containing protein</fullName>
    </recommendedName>
</protein>
<evidence type="ECO:0000313" key="1">
    <source>
        <dbReference type="EMBL" id="KAH9365904.1"/>
    </source>
</evidence>
<proteinExistence type="predicted"/>
<dbReference type="CDD" id="cd16449">
    <property type="entry name" value="RING-HC"/>
    <property type="match status" value="1"/>
</dbReference>
<dbReference type="EMBL" id="JABSTR010000003">
    <property type="protein sequence ID" value="KAH9365904.1"/>
    <property type="molecule type" value="Genomic_DNA"/>
</dbReference>
<dbReference type="Proteomes" id="UP000821853">
    <property type="component" value="Unassembled WGS sequence"/>
</dbReference>
<organism evidence="1 2">
    <name type="scientific">Haemaphysalis longicornis</name>
    <name type="common">Bush tick</name>
    <dbReference type="NCBI Taxonomy" id="44386"/>
    <lineage>
        <taxon>Eukaryota</taxon>
        <taxon>Metazoa</taxon>
        <taxon>Ecdysozoa</taxon>
        <taxon>Arthropoda</taxon>
        <taxon>Chelicerata</taxon>
        <taxon>Arachnida</taxon>
        <taxon>Acari</taxon>
        <taxon>Parasitiformes</taxon>
        <taxon>Ixodida</taxon>
        <taxon>Ixodoidea</taxon>
        <taxon>Ixodidae</taxon>
        <taxon>Haemaphysalinae</taxon>
        <taxon>Haemaphysalis</taxon>
    </lineage>
</organism>
<evidence type="ECO:0008006" key="3">
    <source>
        <dbReference type="Google" id="ProtNLM"/>
    </source>
</evidence>
<reference evidence="1 2" key="1">
    <citation type="journal article" date="2020" name="Cell">
        <title>Large-Scale Comparative Analyses of Tick Genomes Elucidate Their Genetic Diversity and Vector Capacities.</title>
        <authorList>
            <consortium name="Tick Genome and Microbiome Consortium (TIGMIC)"/>
            <person name="Jia N."/>
            <person name="Wang J."/>
            <person name="Shi W."/>
            <person name="Du L."/>
            <person name="Sun Y."/>
            <person name="Zhan W."/>
            <person name="Jiang J.F."/>
            <person name="Wang Q."/>
            <person name="Zhang B."/>
            <person name="Ji P."/>
            <person name="Bell-Sakyi L."/>
            <person name="Cui X.M."/>
            <person name="Yuan T.T."/>
            <person name="Jiang B.G."/>
            <person name="Yang W.F."/>
            <person name="Lam T.T."/>
            <person name="Chang Q.C."/>
            <person name="Ding S.J."/>
            <person name="Wang X.J."/>
            <person name="Zhu J.G."/>
            <person name="Ruan X.D."/>
            <person name="Zhao L."/>
            <person name="Wei J.T."/>
            <person name="Ye R.Z."/>
            <person name="Que T.C."/>
            <person name="Du C.H."/>
            <person name="Zhou Y.H."/>
            <person name="Cheng J.X."/>
            <person name="Dai P.F."/>
            <person name="Guo W.B."/>
            <person name="Han X.H."/>
            <person name="Huang E.J."/>
            <person name="Li L.F."/>
            <person name="Wei W."/>
            <person name="Gao Y.C."/>
            <person name="Liu J.Z."/>
            <person name="Shao H.Z."/>
            <person name="Wang X."/>
            <person name="Wang C.C."/>
            <person name="Yang T.C."/>
            <person name="Huo Q.B."/>
            <person name="Li W."/>
            <person name="Chen H.Y."/>
            <person name="Chen S.E."/>
            <person name="Zhou L.G."/>
            <person name="Ni X.B."/>
            <person name="Tian J.H."/>
            <person name="Sheng Y."/>
            <person name="Liu T."/>
            <person name="Pan Y.S."/>
            <person name="Xia L.Y."/>
            <person name="Li J."/>
            <person name="Zhao F."/>
            <person name="Cao W.C."/>
        </authorList>
    </citation>
    <scope>NUCLEOTIDE SEQUENCE [LARGE SCALE GENOMIC DNA]</scope>
    <source>
        <strain evidence="1">HaeL-2018</strain>
    </source>
</reference>
<dbReference type="VEuPathDB" id="VectorBase:HLOH_044098"/>
<evidence type="ECO:0000313" key="2">
    <source>
        <dbReference type="Proteomes" id="UP000821853"/>
    </source>
</evidence>
<sequence length="101" mass="11322">MAHERHDFALVGYSEALERKPLKFVEPIPASRICSACGNIPRLISTLVCGHTFCDPCCQSCFTSLECICPLDGDVCAPADVTTKEYPANQLLRRKRRNHRE</sequence>
<keyword evidence="2" id="KW-1185">Reference proteome</keyword>
<dbReference type="InterPro" id="IPR013083">
    <property type="entry name" value="Znf_RING/FYVE/PHD"/>
</dbReference>
<dbReference type="Gene3D" id="3.30.40.10">
    <property type="entry name" value="Zinc/RING finger domain, C3HC4 (zinc finger)"/>
    <property type="match status" value="1"/>
</dbReference>
<comment type="caution">
    <text evidence="1">The sequence shown here is derived from an EMBL/GenBank/DDBJ whole genome shotgun (WGS) entry which is preliminary data.</text>
</comment>